<evidence type="ECO:0000313" key="2">
    <source>
        <dbReference type="EMBL" id="KAF2091249.1"/>
    </source>
</evidence>
<comment type="caution">
    <text evidence="2">The sequence shown here is derived from an EMBL/GenBank/DDBJ whole genome shotgun (WGS) entry which is preliminary data.</text>
</comment>
<proteinExistence type="predicted"/>
<feature type="compositionally biased region" description="Polar residues" evidence="1">
    <location>
        <begin position="1"/>
        <end position="13"/>
    </location>
</feature>
<protein>
    <submittedName>
        <fullName evidence="2">Uncharacterized protein</fullName>
    </submittedName>
</protein>
<dbReference type="Proteomes" id="UP000799776">
    <property type="component" value="Unassembled WGS sequence"/>
</dbReference>
<evidence type="ECO:0000313" key="3">
    <source>
        <dbReference type="Proteomes" id="UP000799776"/>
    </source>
</evidence>
<name>A0A9P4I2D7_9PEZI</name>
<dbReference type="AlphaFoldDB" id="A0A9P4I2D7"/>
<reference evidence="2" key="1">
    <citation type="journal article" date="2020" name="Stud. Mycol.">
        <title>101 Dothideomycetes genomes: a test case for predicting lifestyles and emergence of pathogens.</title>
        <authorList>
            <person name="Haridas S."/>
            <person name="Albert R."/>
            <person name="Binder M."/>
            <person name="Bloem J."/>
            <person name="Labutti K."/>
            <person name="Salamov A."/>
            <person name="Andreopoulos B."/>
            <person name="Baker S."/>
            <person name="Barry K."/>
            <person name="Bills G."/>
            <person name="Bluhm B."/>
            <person name="Cannon C."/>
            <person name="Castanera R."/>
            <person name="Culley D."/>
            <person name="Daum C."/>
            <person name="Ezra D."/>
            <person name="Gonzalez J."/>
            <person name="Henrissat B."/>
            <person name="Kuo A."/>
            <person name="Liang C."/>
            <person name="Lipzen A."/>
            <person name="Lutzoni F."/>
            <person name="Magnuson J."/>
            <person name="Mondo S."/>
            <person name="Nolan M."/>
            <person name="Ohm R."/>
            <person name="Pangilinan J."/>
            <person name="Park H.-J."/>
            <person name="Ramirez L."/>
            <person name="Alfaro M."/>
            <person name="Sun H."/>
            <person name="Tritt A."/>
            <person name="Yoshinaga Y."/>
            <person name="Zwiers L.-H."/>
            <person name="Turgeon B."/>
            <person name="Goodwin S."/>
            <person name="Spatafora J."/>
            <person name="Crous P."/>
            <person name="Grigoriev I."/>
        </authorList>
    </citation>
    <scope>NUCLEOTIDE SEQUENCE</scope>
    <source>
        <strain evidence="2">CBS 121410</strain>
    </source>
</reference>
<feature type="compositionally biased region" description="Low complexity" evidence="1">
    <location>
        <begin position="148"/>
        <end position="163"/>
    </location>
</feature>
<feature type="compositionally biased region" description="Basic and acidic residues" evidence="1">
    <location>
        <begin position="185"/>
        <end position="195"/>
    </location>
</feature>
<feature type="compositionally biased region" description="Basic and acidic residues" evidence="1">
    <location>
        <begin position="94"/>
        <end position="113"/>
    </location>
</feature>
<evidence type="ECO:0000256" key="1">
    <source>
        <dbReference type="SAM" id="MobiDB-lite"/>
    </source>
</evidence>
<dbReference type="EMBL" id="ML978712">
    <property type="protein sequence ID" value="KAF2091249.1"/>
    <property type="molecule type" value="Genomic_DNA"/>
</dbReference>
<feature type="compositionally biased region" description="Low complexity" evidence="1">
    <location>
        <begin position="27"/>
        <end position="62"/>
    </location>
</feature>
<accession>A0A9P4I2D7</accession>
<organism evidence="2 3">
    <name type="scientific">Saccharata proteae CBS 121410</name>
    <dbReference type="NCBI Taxonomy" id="1314787"/>
    <lineage>
        <taxon>Eukaryota</taxon>
        <taxon>Fungi</taxon>
        <taxon>Dikarya</taxon>
        <taxon>Ascomycota</taxon>
        <taxon>Pezizomycotina</taxon>
        <taxon>Dothideomycetes</taxon>
        <taxon>Dothideomycetes incertae sedis</taxon>
        <taxon>Botryosphaeriales</taxon>
        <taxon>Saccharataceae</taxon>
        <taxon>Saccharata</taxon>
    </lineage>
</organism>
<feature type="region of interest" description="Disordered" evidence="1">
    <location>
        <begin position="1"/>
        <end position="218"/>
    </location>
</feature>
<feature type="compositionally biased region" description="Low complexity" evidence="1">
    <location>
        <begin position="175"/>
        <end position="184"/>
    </location>
</feature>
<feature type="compositionally biased region" description="Basic and acidic residues" evidence="1">
    <location>
        <begin position="203"/>
        <end position="218"/>
    </location>
</feature>
<keyword evidence="3" id="KW-1185">Reference proteome</keyword>
<sequence length="218" mass="24153">MDRTSTASPQSQLRLGLSRHGLPRGPTSDSSETSTPTTTTTLSIHPHRTNSTSSTLDTSKTTFYHVSEAPLSPPITPFSPSAFPSDYTGPAAADDPHDYHHNPRQTAHAESHSRPRRRSLQDNIPAPKVLRREPSRELSPPPDDDEQPQTQQQQQQQQQRQQPSGFARMAKKLKALGSSSSSSKKSGDKKAKEPAPFKSAAQRAHEFEEMEDVHWTEM</sequence>
<gene>
    <name evidence="2" type="ORF">K490DRAFT_54142</name>
</gene>